<dbReference type="EMBL" id="JAHWDF010000005">
    <property type="protein sequence ID" value="MBW2961346.1"/>
    <property type="molecule type" value="Genomic_DNA"/>
</dbReference>
<proteinExistence type="predicted"/>
<gene>
    <name evidence="1" type="ORF">KW502_05995</name>
</gene>
<evidence type="ECO:0000313" key="2">
    <source>
        <dbReference type="Proteomes" id="UP000719267"/>
    </source>
</evidence>
<evidence type="ECO:0000313" key="1">
    <source>
        <dbReference type="EMBL" id="MBW2961346.1"/>
    </source>
</evidence>
<sequence length="243" mass="28357">MKKTHIFIFIINFMVLFSVKTYSQENNETIDTTFTYKDKYGIRFGVDFVKVTQSVLDDNYKGFEVMGDYRIYKNYYIAAELGNEDYSYSEPFLVANTSGSYLKAGGNYNFYDNWLGMQNELYAGVRIGFASFSHKLEKYKVYTSDDYFNDDIRVINKNYDNQSSTWVEFQLGIKTEIFNNLFLSAHIQLKNSFTSNELDGFENLYIPGFHRTYQDNSIGVGWGYGISYMIPVSKKERKQKVAN</sequence>
<keyword evidence="2" id="KW-1185">Reference proteome</keyword>
<evidence type="ECO:0008006" key="3">
    <source>
        <dbReference type="Google" id="ProtNLM"/>
    </source>
</evidence>
<dbReference type="InterPro" id="IPR046111">
    <property type="entry name" value="DUF6048"/>
</dbReference>
<comment type="caution">
    <text evidence="1">The sequence shown here is derived from an EMBL/GenBank/DDBJ whole genome shotgun (WGS) entry which is preliminary data.</text>
</comment>
<dbReference type="Proteomes" id="UP000719267">
    <property type="component" value="Unassembled WGS sequence"/>
</dbReference>
<accession>A0ABS6W1E8</accession>
<dbReference type="Pfam" id="PF19515">
    <property type="entry name" value="DUF6048"/>
    <property type="match status" value="1"/>
</dbReference>
<organism evidence="1 2">
    <name type="scientific">Mesonia aestuariivivens</name>
    <dbReference type="NCBI Taxonomy" id="2796128"/>
    <lineage>
        <taxon>Bacteria</taxon>
        <taxon>Pseudomonadati</taxon>
        <taxon>Bacteroidota</taxon>
        <taxon>Flavobacteriia</taxon>
        <taxon>Flavobacteriales</taxon>
        <taxon>Flavobacteriaceae</taxon>
        <taxon>Mesonia</taxon>
    </lineage>
</organism>
<reference evidence="1 2" key="1">
    <citation type="submission" date="2021-07" db="EMBL/GenBank/DDBJ databases">
        <title>Mesonia aestuariivivens sp. nov., isolated from a tidal flat.</title>
        <authorList>
            <person name="Kim Y.-O."/>
            <person name="Yoon J.-H."/>
        </authorList>
    </citation>
    <scope>NUCLEOTIDE SEQUENCE [LARGE SCALE GENOMIC DNA]</scope>
    <source>
        <strain evidence="1 2">JHPTF-M18</strain>
    </source>
</reference>
<dbReference type="RefSeq" id="WP_219039634.1">
    <property type="nucleotide sequence ID" value="NZ_JAHWDF010000005.1"/>
</dbReference>
<protein>
    <recommendedName>
        <fullName evidence="3">Autotransporter outer membrane beta-barrel domain-containing protein</fullName>
    </recommendedName>
</protein>
<name>A0ABS6W1E8_9FLAO</name>